<accession>A0ABD0QBJ8</accession>
<dbReference type="AlphaFoldDB" id="A0ABD0QBJ8"/>
<reference evidence="1 2" key="1">
    <citation type="submission" date="2024-05" db="EMBL/GenBank/DDBJ databases">
        <title>Genome sequencing and assembly of Indian major carp, Cirrhinus mrigala (Hamilton, 1822).</title>
        <authorList>
            <person name="Mohindra V."/>
            <person name="Chowdhury L.M."/>
            <person name="Lal K."/>
            <person name="Jena J.K."/>
        </authorList>
    </citation>
    <scope>NUCLEOTIDE SEQUENCE [LARGE SCALE GENOMIC DNA]</scope>
    <source>
        <strain evidence="1">CM1030</strain>
        <tissue evidence="1">Blood</tissue>
    </source>
</reference>
<gene>
    <name evidence="1" type="ORF">M9458_019288</name>
</gene>
<feature type="non-terminal residue" evidence="1">
    <location>
        <position position="51"/>
    </location>
</feature>
<organism evidence="1 2">
    <name type="scientific">Cirrhinus mrigala</name>
    <name type="common">Mrigala</name>
    <dbReference type="NCBI Taxonomy" id="683832"/>
    <lineage>
        <taxon>Eukaryota</taxon>
        <taxon>Metazoa</taxon>
        <taxon>Chordata</taxon>
        <taxon>Craniata</taxon>
        <taxon>Vertebrata</taxon>
        <taxon>Euteleostomi</taxon>
        <taxon>Actinopterygii</taxon>
        <taxon>Neopterygii</taxon>
        <taxon>Teleostei</taxon>
        <taxon>Ostariophysi</taxon>
        <taxon>Cypriniformes</taxon>
        <taxon>Cyprinidae</taxon>
        <taxon>Labeoninae</taxon>
        <taxon>Labeonini</taxon>
        <taxon>Cirrhinus</taxon>
    </lineage>
</organism>
<feature type="non-terminal residue" evidence="1">
    <location>
        <position position="1"/>
    </location>
</feature>
<dbReference type="Proteomes" id="UP001529510">
    <property type="component" value="Unassembled WGS sequence"/>
</dbReference>
<proteinExistence type="predicted"/>
<evidence type="ECO:0000313" key="2">
    <source>
        <dbReference type="Proteomes" id="UP001529510"/>
    </source>
</evidence>
<protein>
    <submittedName>
        <fullName evidence="1">Uncharacterized protein</fullName>
    </submittedName>
</protein>
<dbReference type="EMBL" id="JAMKFB020000009">
    <property type="protein sequence ID" value="KAL0183592.1"/>
    <property type="molecule type" value="Genomic_DNA"/>
</dbReference>
<name>A0ABD0QBJ8_CIRMR</name>
<sequence>QEENVYAKRSYEKYLSALKSSGLVSVEEKGAGVAGAGATDTPAGAGALSLL</sequence>
<keyword evidence="2" id="KW-1185">Reference proteome</keyword>
<evidence type="ECO:0000313" key="1">
    <source>
        <dbReference type="EMBL" id="KAL0183592.1"/>
    </source>
</evidence>
<comment type="caution">
    <text evidence="1">The sequence shown here is derived from an EMBL/GenBank/DDBJ whole genome shotgun (WGS) entry which is preliminary data.</text>
</comment>